<reference evidence="2" key="1">
    <citation type="submission" date="2021-02" db="EMBL/GenBank/DDBJ databases">
        <authorList>
            <person name="Dougan E. K."/>
            <person name="Rhodes N."/>
            <person name="Thang M."/>
            <person name="Chan C."/>
        </authorList>
    </citation>
    <scope>NUCLEOTIDE SEQUENCE</scope>
</reference>
<evidence type="ECO:0000313" key="3">
    <source>
        <dbReference type="Proteomes" id="UP000601435"/>
    </source>
</evidence>
<evidence type="ECO:0008006" key="4">
    <source>
        <dbReference type="Google" id="ProtNLM"/>
    </source>
</evidence>
<gene>
    <name evidence="2" type="ORF">SNEC2469_LOCUS18359</name>
</gene>
<sequence>MKRVTGLTAVAVAITILTGCSADESDLWPSLEATDPGGSAQTAQQQAPVGGPLQLNTGVFEPAGVTPGQPTGTAVGERVQGLRTDLQRLQTQVGEENRLLQQYRGDARETARDYNTMVSTINARLQTGTTPGNPDLVQLWNQSQLELSQVATSINNMNALAANTGATASLSTFLLDSVRATYGLQGAVDEDHRQLAILEDETNQTVVLIERLLTELTEDVQRQTAYLAYERSELTALSVAIRNGEFFAGSLGNRSFGIAPPPPLGGAAGLVGRTQPLVVIRFDQPSVEYEPALYGAVNQALSARPNAGFDVVSVAAGSGAQGQVALASGRSVRNAEAVVRSLTDMGLPADRVSISAATNPAAAVNEVHIYLR</sequence>
<keyword evidence="3" id="KW-1185">Reference proteome</keyword>
<feature type="signal peptide" evidence="1">
    <location>
        <begin position="1"/>
        <end position="22"/>
    </location>
</feature>
<evidence type="ECO:0000313" key="2">
    <source>
        <dbReference type="EMBL" id="CAE7649386.1"/>
    </source>
</evidence>
<accession>A0A812VQY0</accession>
<dbReference type="EMBL" id="CAJNJA010030842">
    <property type="protein sequence ID" value="CAE7649386.1"/>
    <property type="molecule type" value="Genomic_DNA"/>
</dbReference>
<protein>
    <recommendedName>
        <fullName evidence="4">OmpA-like domain-containing protein</fullName>
    </recommendedName>
</protein>
<name>A0A812VQY0_9DINO</name>
<dbReference type="AlphaFoldDB" id="A0A812VQY0"/>
<feature type="chain" id="PRO_5032706791" description="OmpA-like domain-containing protein" evidence="1">
    <location>
        <begin position="23"/>
        <end position="372"/>
    </location>
</feature>
<keyword evidence="1" id="KW-0732">Signal</keyword>
<proteinExistence type="predicted"/>
<comment type="caution">
    <text evidence="2">The sequence shown here is derived from an EMBL/GenBank/DDBJ whole genome shotgun (WGS) entry which is preliminary data.</text>
</comment>
<dbReference type="PROSITE" id="PS51257">
    <property type="entry name" value="PROKAR_LIPOPROTEIN"/>
    <property type="match status" value="1"/>
</dbReference>
<organism evidence="2 3">
    <name type="scientific">Symbiodinium necroappetens</name>
    <dbReference type="NCBI Taxonomy" id="1628268"/>
    <lineage>
        <taxon>Eukaryota</taxon>
        <taxon>Sar</taxon>
        <taxon>Alveolata</taxon>
        <taxon>Dinophyceae</taxon>
        <taxon>Suessiales</taxon>
        <taxon>Symbiodiniaceae</taxon>
        <taxon>Symbiodinium</taxon>
    </lineage>
</organism>
<evidence type="ECO:0000256" key="1">
    <source>
        <dbReference type="SAM" id="SignalP"/>
    </source>
</evidence>
<dbReference type="Proteomes" id="UP000601435">
    <property type="component" value="Unassembled WGS sequence"/>
</dbReference>